<dbReference type="AlphaFoldDB" id="A0A8J2XVP4"/>
<evidence type="ECO:0000313" key="2">
    <source>
        <dbReference type="Proteomes" id="UP000607559"/>
    </source>
</evidence>
<protein>
    <submittedName>
        <fullName evidence="1">Uncharacterized protein</fullName>
    </submittedName>
</protein>
<evidence type="ECO:0000313" key="1">
    <source>
        <dbReference type="EMBL" id="GGB20142.1"/>
    </source>
</evidence>
<reference evidence="1" key="1">
    <citation type="journal article" date="2014" name="Int. J. Syst. Evol. Microbiol.">
        <title>Complete genome sequence of Corynebacterium casei LMG S-19264T (=DSM 44701T), isolated from a smear-ripened cheese.</title>
        <authorList>
            <consortium name="US DOE Joint Genome Institute (JGI-PGF)"/>
            <person name="Walter F."/>
            <person name="Albersmeier A."/>
            <person name="Kalinowski J."/>
            <person name="Ruckert C."/>
        </authorList>
    </citation>
    <scope>NUCLEOTIDE SEQUENCE</scope>
    <source>
        <strain evidence="1">CGMCC 1.15448</strain>
    </source>
</reference>
<keyword evidence="2" id="KW-1185">Reference proteome</keyword>
<proteinExistence type="predicted"/>
<organism evidence="1 2">
    <name type="scientific">Puia dinghuensis</name>
    <dbReference type="NCBI Taxonomy" id="1792502"/>
    <lineage>
        <taxon>Bacteria</taxon>
        <taxon>Pseudomonadati</taxon>
        <taxon>Bacteroidota</taxon>
        <taxon>Chitinophagia</taxon>
        <taxon>Chitinophagales</taxon>
        <taxon>Chitinophagaceae</taxon>
        <taxon>Puia</taxon>
    </lineage>
</organism>
<gene>
    <name evidence="1" type="ORF">GCM10011511_49850</name>
</gene>
<comment type="caution">
    <text evidence="1">The sequence shown here is derived from an EMBL/GenBank/DDBJ whole genome shotgun (WGS) entry which is preliminary data.</text>
</comment>
<dbReference type="Proteomes" id="UP000607559">
    <property type="component" value="Unassembled WGS sequence"/>
</dbReference>
<dbReference type="EMBL" id="BMJC01000006">
    <property type="protein sequence ID" value="GGB20142.1"/>
    <property type="molecule type" value="Genomic_DNA"/>
</dbReference>
<sequence>MQMERKLYDANLRMLEVELELAGFPDDVTWDLRQEMPWGWRERFLVEYETKAFGFSLKGVLYFQQLLVNDAYRFSSFDVALVGEVNALTVKCSFPRVKGYSVGLREAINLMHGRPVFRDYRFDPLQQGYWLELRQKTDKGEFTLARNRSTFNTHAALDDALFGKRLGAADRNVLADQLDLGDRAKMHLVGKDFFMEVDLAHERLVLTNVQGKPAKINWWDVFLKRK</sequence>
<name>A0A8J2XVP4_9BACT</name>
<accession>A0A8J2XVP4</accession>
<reference evidence="1" key="2">
    <citation type="submission" date="2020-09" db="EMBL/GenBank/DDBJ databases">
        <authorList>
            <person name="Sun Q."/>
            <person name="Zhou Y."/>
        </authorList>
    </citation>
    <scope>NUCLEOTIDE SEQUENCE</scope>
    <source>
        <strain evidence="1">CGMCC 1.15448</strain>
    </source>
</reference>